<dbReference type="Gene3D" id="1.10.3720.10">
    <property type="entry name" value="MetI-like"/>
    <property type="match status" value="1"/>
</dbReference>
<dbReference type="InterPro" id="IPR000515">
    <property type="entry name" value="MetI-like"/>
</dbReference>
<keyword evidence="2 7" id="KW-0813">Transport</keyword>
<keyword evidence="6 7" id="KW-0472">Membrane</keyword>
<feature type="transmembrane region" description="Helical" evidence="7">
    <location>
        <begin position="99"/>
        <end position="123"/>
    </location>
</feature>
<feature type="transmembrane region" description="Helical" evidence="7">
    <location>
        <begin position="266"/>
        <end position="284"/>
    </location>
</feature>
<keyword evidence="5 7" id="KW-1133">Transmembrane helix</keyword>
<dbReference type="InterPro" id="IPR025966">
    <property type="entry name" value="OppC_N"/>
</dbReference>
<keyword evidence="10" id="KW-1185">Reference proteome</keyword>
<sequence length="294" mass="31987">MTTAVYSNVSDAKLGWWAKWSQNRAWKKFRANPIGWIGLSVIVIFVLLAVFAPLLAHYDPTKTDWMAVRKPPSMQYWLGTDEIGRDIYSRLLYGARASLMAGFFSVFIAFIIGVPLGMVAGYFGGYFDAVISRCTEAIMAMPSLILAIALAAALGANLTNAMIAIGIANVPLFIRLTRGQVLSVKYMEYVEAANSVGVSHFGILLKYILPNILAPLFIQVTLSLASAIIAESSLSFLGLGQQPPAASWGSMLNAAKGFLTQAPWMAIWPGMAIFIIVMAFNLFGDALRDAFDPK</sequence>
<proteinExistence type="inferred from homology"/>
<feature type="domain" description="ABC transmembrane type-1" evidence="8">
    <location>
        <begin position="95"/>
        <end position="284"/>
    </location>
</feature>
<feature type="transmembrane region" description="Helical" evidence="7">
    <location>
        <begin position="34"/>
        <end position="56"/>
    </location>
</feature>
<evidence type="ECO:0000256" key="1">
    <source>
        <dbReference type="ARBA" id="ARBA00004651"/>
    </source>
</evidence>
<keyword evidence="3" id="KW-1003">Cell membrane</keyword>
<evidence type="ECO:0000313" key="9">
    <source>
        <dbReference type="EMBL" id="SDG68832.1"/>
    </source>
</evidence>
<reference evidence="9 10" key="1">
    <citation type="submission" date="2016-10" db="EMBL/GenBank/DDBJ databases">
        <authorList>
            <person name="de Groot N.N."/>
        </authorList>
    </citation>
    <scope>NUCLEOTIDE SEQUENCE [LARGE SCALE GENOMIC DNA]</scope>
    <source>
        <strain evidence="9 10">CGMCC 1.10228</strain>
    </source>
</reference>
<evidence type="ECO:0000256" key="6">
    <source>
        <dbReference type="ARBA" id="ARBA00023136"/>
    </source>
</evidence>
<evidence type="ECO:0000256" key="7">
    <source>
        <dbReference type="RuleBase" id="RU363032"/>
    </source>
</evidence>
<evidence type="ECO:0000256" key="3">
    <source>
        <dbReference type="ARBA" id="ARBA00022475"/>
    </source>
</evidence>
<comment type="subcellular location">
    <subcellularLocation>
        <location evidence="1 7">Cell membrane</location>
        <topology evidence="1 7">Multi-pass membrane protein</topology>
    </subcellularLocation>
</comment>
<dbReference type="STRING" id="861298.SAMN04488136_101283"/>
<evidence type="ECO:0000256" key="2">
    <source>
        <dbReference type="ARBA" id="ARBA00022448"/>
    </source>
</evidence>
<dbReference type="InterPro" id="IPR035906">
    <property type="entry name" value="MetI-like_sf"/>
</dbReference>
<dbReference type="EMBL" id="FNDD01000001">
    <property type="protein sequence ID" value="SDG68832.1"/>
    <property type="molecule type" value="Genomic_DNA"/>
</dbReference>
<evidence type="ECO:0000259" key="8">
    <source>
        <dbReference type="PROSITE" id="PS50928"/>
    </source>
</evidence>
<dbReference type="Pfam" id="PF00528">
    <property type="entry name" value="BPD_transp_1"/>
    <property type="match status" value="1"/>
</dbReference>
<dbReference type="InterPro" id="IPR050366">
    <property type="entry name" value="BP-dependent_transpt_permease"/>
</dbReference>
<dbReference type="CDD" id="cd06261">
    <property type="entry name" value="TM_PBP2"/>
    <property type="match status" value="1"/>
</dbReference>
<dbReference type="AlphaFoldDB" id="A0A1G7WA60"/>
<dbReference type="GO" id="GO:0055085">
    <property type="term" value="P:transmembrane transport"/>
    <property type="evidence" value="ECO:0007669"/>
    <property type="project" value="InterPro"/>
</dbReference>
<dbReference type="OrthoDB" id="9805884at2"/>
<dbReference type="Pfam" id="PF12911">
    <property type="entry name" value="OppC_N"/>
    <property type="match status" value="1"/>
</dbReference>
<gene>
    <name evidence="9" type="ORF">SAMN04488136_101283</name>
</gene>
<dbReference type="GO" id="GO:0005886">
    <property type="term" value="C:plasma membrane"/>
    <property type="evidence" value="ECO:0007669"/>
    <property type="project" value="UniProtKB-SubCell"/>
</dbReference>
<feature type="transmembrane region" description="Helical" evidence="7">
    <location>
        <begin position="144"/>
        <end position="174"/>
    </location>
</feature>
<protein>
    <submittedName>
        <fullName evidence="9">Peptide/nickel transport system permease protein</fullName>
    </submittedName>
</protein>
<dbReference type="PANTHER" id="PTHR43386:SF25">
    <property type="entry name" value="PEPTIDE ABC TRANSPORTER PERMEASE PROTEIN"/>
    <property type="match status" value="1"/>
</dbReference>
<organism evidence="9 10">
    <name type="scientific">Vibrio xiamenensis</name>
    <dbReference type="NCBI Taxonomy" id="861298"/>
    <lineage>
        <taxon>Bacteria</taxon>
        <taxon>Pseudomonadati</taxon>
        <taxon>Pseudomonadota</taxon>
        <taxon>Gammaproteobacteria</taxon>
        <taxon>Vibrionales</taxon>
        <taxon>Vibrionaceae</taxon>
        <taxon>Vibrio</taxon>
    </lineage>
</organism>
<comment type="similarity">
    <text evidence="7">Belongs to the binding-protein-dependent transport system permease family.</text>
</comment>
<dbReference type="RefSeq" id="WP_093268623.1">
    <property type="nucleotide sequence ID" value="NZ_FNDD01000001.1"/>
</dbReference>
<name>A0A1G7WA60_9VIBR</name>
<dbReference type="SUPFAM" id="SSF161098">
    <property type="entry name" value="MetI-like"/>
    <property type="match status" value="1"/>
</dbReference>
<evidence type="ECO:0000313" key="10">
    <source>
        <dbReference type="Proteomes" id="UP000198854"/>
    </source>
</evidence>
<evidence type="ECO:0000256" key="5">
    <source>
        <dbReference type="ARBA" id="ARBA00022989"/>
    </source>
</evidence>
<keyword evidence="4 7" id="KW-0812">Transmembrane</keyword>
<accession>A0A1G7WA60</accession>
<evidence type="ECO:0000256" key="4">
    <source>
        <dbReference type="ARBA" id="ARBA00022692"/>
    </source>
</evidence>
<dbReference type="PANTHER" id="PTHR43386">
    <property type="entry name" value="OLIGOPEPTIDE TRANSPORT SYSTEM PERMEASE PROTEIN APPC"/>
    <property type="match status" value="1"/>
</dbReference>
<dbReference type="Proteomes" id="UP000198854">
    <property type="component" value="Unassembled WGS sequence"/>
</dbReference>
<dbReference type="PROSITE" id="PS50928">
    <property type="entry name" value="ABC_TM1"/>
    <property type="match status" value="1"/>
</dbReference>